<protein>
    <submittedName>
        <fullName evidence="2">Alpha/beta fold hydrolase</fullName>
    </submittedName>
</protein>
<dbReference type="EMBL" id="JBHSOE010000024">
    <property type="protein sequence ID" value="MFC5657103.1"/>
    <property type="molecule type" value="Genomic_DNA"/>
</dbReference>
<reference evidence="3" key="1">
    <citation type="journal article" date="2019" name="Int. J. Syst. Evol. Microbiol.">
        <title>The Global Catalogue of Microorganisms (GCM) 10K type strain sequencing project: providing services to taxonomists for standard genome sequencing and annotation.</title>
        <authorList>
            <consortium name="The Broad Institute Genomics Platform"/>
            <consortium name="The Broad Institute Genome Sequencing Center for Infectious Disease"/>
            <person name="Wu L."/>
            <person name="Ma J."/>
        </authorList>
    </citation>
    <scope>NUCLEOTIDE SEQUENCE [LARGE SCALE GENOMIC DNA]</scope>
    <source>
        <strain evidence="3">KCTC 5701</strain>
    </source>
</reference>
<dbReference type="PANTHER" id="PTHR43433">
    <property type="entry name" value="HYDROLASE, ALPHA/BETA FOLD FAMILY PROTEIN"/>
    <property type="match status" value="1"/>
</dbReference>
<organism evidence="2 3">
    <name type="scientific">Streptomyces nogalater</name>
    <dbReference type="NCBI Taxonomy" id="38314"/>
    <lineage>
        <taxon>Bacteria</taxon>
        <taxon>Bacillati</taxon>
        <taxon>Actinomycetota</taxon>
        <taxon>Actinomycetes</taxon>
        <taxon>Kitasatosporales</taxon>
        <taxon>Streptomycetaceae</taxon>
        <taxon>Streptomyces</taxon>
    </lineage>
</organism>
<dbReference type="SUPFAM" id="SSF53474">
    <property type="entry name" value="alpha/beta-Hydrolases"/>
    <property type="match status" value="1"/>
</dbReference>
<dbReference type="Pfam" id="PF00561">
    <property type="entry name" value="Abhydrolase_1"/>
    <property type="match status" value="1"/>
</dbReference>
<dbReference type="RefSeq" id="WP_344349019.1">
    <property type="nucleotide sequence ID" value="NZ_BAAASM010000022.1"/>
</dbReference>
<feature type="domain" description="AB hydrolase-1" evidence="1">
    <location>
        <begin position="23"/>
        <end position="246"/>
    </location>
</feature>
<gene>
    <name evidence="2" type="ORF">ACFP3J_16625</name>
</gene>
<dbReference type="Proteomes" id="UP001596065">
    <property type="component" value="Unassembled WGS sequence"/>
</dbReference>
<comment type="caution">
    <text evidence="2">The sequence shown here is derived from an EMBL/GenBank/DDBJ whole genome shotgun (WGS) entry which is preliminary data.</text>
</comment>
<accession>A0ABW0WFU4</accession>
<sequence>MARQTADLRNGRISYRLQGEGRPLVLLSTLAGTWMRQSSELSKHFTVLTYDMRGFGDSPSAQDGFPSNAEHADDLARLLDILDLPEASVLGLSHGGLVAQHFVLRHPQRVSRLGLAATFGRPGNSTGIFLKMLYGFLEREDLPNFWEVLKSFLFSASGWDRMTRMEGPLRSAMFDQYTTAALRSIYGQAREHDLQSALGTVRVPTLVIGGAEDMLFPPAVTEALAAAIPGSSLEFLPAAHVPPVEAPLPFNKIVTEFFGADR</sequence>
<dbReference type="PANTHER" id="PTHR43433:SF1">
    <property type="entry name" value="BLL5160 PROTEIN"/>
    <property type="match status" value="1"/>
</dbReference>
<keyword evidence="3" id="KW-1185">Reference proteome</keyword>
<dbReference type="GO" id="GO:0016787">
    <property type="term" value="F:hydrolase activity"/>
    <property type="evidence" value="ECO:0007669"/>
    <property type="project" value="UniProtKB-KW"/>
</dbReference>
<dbReference type="InterPro" id="IPR050471">
    <property type="entry name" value="AB_hydrolase"/>
</dbReference>
<evidence type="ECO:0000313" key="2">
    <source>
        <dbReference type="EMBL" id="MFC5657103.1"/>
    </source>
</evidence>
<dbReference type="PRINTS" id="PR00111">
    <property type="entry name" value="ABHYDROLASE"/>
</dbReference>
<evidence type="ECO:0000313" key="3">
    <source>
        <dbReference type="Proteomes" id="UP001596065"/>
    </source>
</evidence>
<dbReference type="Gene3D" id="3.40.50.1820">
    <property type="entry name" value="alpha/beta hydrolase"/>
    <property type="match status" value="1"/>
</dbReference>
<evidence type="ECO:0000259" key="1">
    <source>
        <dbReference type="Pfam" id="PF00561"/>
    </source>
</evidence>
<dbReference type="InterPro" id="IPR029058">
    <property type="entry name" value="AB_hydrolase_fold"/>
</dbReference>
<name>A0ABW0WFU4_STRNO</name>
<proteinExistence type="predicted"/>
<keyword evidence="2" id="KW-0378">Hydrolase</keyword>
<dbReference type="InterPro" id="IPR000073">
    <property type="entry name" value="AB_hydrolase_1"/>
</dbReference>